<feature type="non-terminal residue" evidence="1">
    <location>
        <position position="1"/>
    </location>
</feature>
<organism evidence="1 2">
    <name type="scientific">Cetraspora pellucida</name>
    <dbReference type="NCBI Taxonomy" id="1433469"/>
    <lineage>
        <taxon>Eukaryota</taxon>
        <taxon>Fungi</taxon>
        <taxon>Fungi incertae sedis</taxon>
        <taxon>Mucoromycota</taxon>
        <taxon>Glomeromycotina</taxon>
        <taxon>Glomeromycetes</taxon>
        <taxon>Diversisporales</taxon>
        <taxon>Gigasporaceae</taxon>
        <taxon>Cetraspora</taxon>
    </lineage>
</organism>
<reference evidence="1" key="1">
    <citation type="submission" date="2021-06" db="EMBL/GenBank/DDBJ databases">
        <authorList>
            <person name="Kallberg Y."/>
            <person name="Tangrot J."/>
            <person name="Rosling A."/>
        </authorList>
    </citation>
    <scope>NUCLEOTIDE SEQUENCE</scope>
    <source>
        <strain evidence="1">FL966</strain>
    </source>
</reference>
<gene>
    <name evidence="1" type="ORF">CPELLU_LOCUS17735</name>
</gene>
<comment type="caution">
    <text evidence="1">The sequence shown here is derived from an EMBL/GenBank/DDBJ whole genome shotgun (WGS) entry which is preliminary data.</text>
</comment>
<sequence length="151" mass="17476">VLESQPESGIKKEKEELKDRNQEIRVEMAECIGVEKAERMDVEKTIVAEEENGKWMKVKRLKSLDFRNLGDACDQQQDDEKRKAVIKISKLALKEMITVLNNEPRTKERIMTLEVERRIINKINKGMPWYLSLLQSALMTFDPGGSLFPVV</sequence>
<dbReference type="Proteomes" id="UP000789759">
    <property type="component" value="Unassembled WGS sequence"/>
</dbReference>
<name>A0A9N9JXS4_9GLOM</name>
<proteinExistence type="predicted"/>
<dbReference type="EMBL" id="CAJVQA010031436">
    <property type="protein sequence ID" value="CAG8801342.1"/>
    <property type="molecule type" value="Genomic_DNA"/>
</dbReference>
<dbReference type="AlphaFoldDB" id="A0A9N9JXS4"/>
<accession>A0A9N9JXS4</accession>
<evidence type="ECO:0000313" key="2">
    <source>
        <dbReference type="Proteomes" id="UP000789759"/>
    </source>
</evidence>
<evidence type="ECO:0000313" key="1">
    <source>
        <dbReference type="EMBL" id="CAG8801342.1"/>
    </source>
</evidence>
<protein>
    <submittedName>
        <fullName evidence="1">7301_t:CDS:1</fullName>
    </submittedName>
</protein>
<keyword evidence="2" id="KW-1185">Reference proteome</keyword>